<reference evidence="1" key="3">
    <citation type="submission" date="2022-06" db="UniProtKB">
        <authorList>
            <consortium name="EnsemblPlants"/>
        </authorList>
    </citation>
    <scope>IDENTIFICATION</scope>
</reference>
<reference evidence="2" key="1">
    <citation type="journal article" date="2013" name="Nature">
        <title>Draft genome of the wheat A-genome progenitor Triticum urartu.</title>
        <authorList>
            <person name="Ling H.Q."/>
            <person name="Zhao S."/>
            <person name="Liu D."/>
            <person name="Wang J."/>
            <person name="Sun H."/>
            <person name="Zhang C."/>
            <person name="Fan H."/>
            <person name="Li D."/>
            <person name="Dong L."/>
            <person name="Tao Y."/>
            <person name="Gao C."/>
            <person name="Wu H."/>
            <person name="Li Y."/>
            <person name="Cui Y."/>
            <person name="Guo X."/>
            <person name="Zheng S."/>
            <person name="Wang B."/>
            <person name="Yu K."/>
            <person name="Liang Q."/>
            <person name="Yang W."/>
            <person name="Lou X."/>
            <person name="Chen J."/>
            <person name="Feng M."/>
            <person name="Jian J."/>
            <person name="Zhang X."/>
            <person name="Luo G."/>
            <person name="Jiang Y."/>
            <person name="Liu J."/>
            <person name="Wang Z."/>
            <person name="Sha Y."/>
            <person name="Zhang B."/>
            <person name="Wu H."/>
            <person name="Tang D."/>
            <person name="Shen Q."/>
            <person name="Xue P."/>
            <person name="Zou S."/>
            <person name="Wang X."/>
            <person name="Liu X."/>
            <person name="Wang F."/>
            <person name="Yang Y."/>
            <person name="An X."/>
            <person name="Dong Z."/>
            <person name="Zhang K."/>
            <person name="Zhang X."/>
            <person name="Luo M.C."/>
            <person name="Dvorak J."/>
            <person name="Tong Y."/>
            <person name="Wang J."/>
            <person name="Yang H."/>
            <person name="Li Z."/>
            <person name="Wang D."/>
            <person name="Zhang A."/>
            <person name="Wang J."/>
        </authorList>
    </citation>
    <scope>NUCLEOTIDE SEQUENCE</scope>
    <source>
        <strain evidence="2">cv. G1812</strain>
    </source>
</reference>
<accession>A0A8R7R245</accession>
<dbReference type="EnsemblPlants" id="TuG1812G0700001717.01.T01">
    <property type="protein sequence ID" value="TuG1812G0700001717.01.T01.cds301403"/>
    <property type="gene ID" value="TuG1812G0700001717.01"/>
</dbReference>
<organism evidence="1 2">
    <name type="scientific">Triticum urartu</name>
    <name type="common">Red wild einkorn</name>
    <name type="synonym">Crithodium urartu</name>
    <dbReference type="NCBI Taxonomy" id="4572"/>
    <lineage>
        <taxon>Eukaryota</taxon>
        <taxon>Viridiplantae</taxon>
        <taxon>Streptophyta</taxon>
        <taxon>Embryophyta</taxon>
        <taxon>Tracheophyta</taxon>
        <taxon>Spermatophyta</taxon>
        <taxon>Magnoliopsida</taxon>
        <taxon>Liliopsida</taxon>
        <taxon>Poales</taxon>
        <taxon>Poaceae</taxon>
        <taxon>BOP clade</taxon>
        <taxon>Pooideae</taxon>
        <taxon>Triticodae</taxon>
        <taxon>Triticeae</taxon>
        <taxon>Triticinae</taxon>
        <taxon>Triticum</taxon>
    </lineage>
</organism>
<dbReference type="AlphaFoldDB" id="A0A8R7R245"/>
<dbReference type="Gramene" id="TuG1812G0700001717.01.T01">
    <property type="protein sequence ID" value="TuG1812G0700001717.01.T01.cds301403"/>
    <property type="gene ID" value="TuG1812G0700001717.01"/>
</dbReference>
<protein>
    <submittedName>
        <fullName evidence="1">Uncharacterized protein</fullName>
    </submittedName>
</protein>
<proteinExistence type="predicted"/>
<sequence length="66" mass="7265">MMRLRGVRCGGPVTLSPKSPCCNSSYSQIIPGAFYAYGIKFKSLVNREATNNTPDVIQIPMENRDA</sequence>
<dbReference type="Proteomes" id="UP000015106">
    <property type="component" value="Chromosome 7"/>
</dbReference>
<evidence type="ECO:0000313" key="2">
    <source>
        <dbReference type="Proteomes" id="UP000015106"/>
    </source>
</evidence>
<evidence type="ECO:0000313" key="1">
    <source>
        <dbReference type="EnsemblPlants" id="TuG1812G0700001717.01.T01.cds301403"/>
    </source>
</evidence>
<keyword evidence="2" id="KW-1185">Reference proteome</keyword>
<reference evidence="1" key="2">
    <citation type="submission" date="2018-03" db="EMBL/GenBank/DDBJ databases">
        <title>The Triticum urartu genome reveals the dynamic nature of wheat genome evolution.</title>
        <authorList>
            <person name="Ling H."/>
            <person name="Ma B."/>
            <person name="Shi X."/>
            <person name="Liu H."/>
            <person name="Dong L."/>
            <person name="Sun H."/>
            <person name="Cao Y."/>
            <person name="Gao Q."/>
            <person name="Zheng S."/>
            <person name="Li Y."/>
            <person name="Yu Y."/>
            <person name="Du H."/>
            <person name="Qi M."/>
            <person name="Li Y."/>
            <person name="Yu H."/>
            <person name="Cui Y."/>
            <person name="Wang N."/>
            <person name="Chen C."/>
            <person name="Wu H."/>
            <person name="Zhao Y."/>
            <person name="Zhang J."/>
            <person name="Li Y."/>
            <person name="Zhou W."/>
            <person name="Zhang B."/>
            <person name="Hu W."/>
            <person name="Eijk M."/>
            <person name="Tang J."/>
            <person name="Witsenboer H."/>
            <person name="Zhao S."/>
            <person name="Li Z."/>
            <person name="Zhang A."/>
            <person name="Wang D."/>
            <person name="Liang C."/>
        </authorList>
    </citation>
    <scope>NUCLEOTIDE SEQUENCE [LARGE SCALE GENOMIC DNA]</scope>
    <source>
        <strain evidence="1">cv. G1812</strain>
    </source>
</reference>
<name>A0A8R7R245_TRIUA</name>